<name>A0AAV2Z2W3_9STRA</name>
<evidence type="ECO:0000313" key="1">
    <source>
        <dbReference type="EMBL" id="DAZ99831.1"/>
    </source>
</evidence>
<dbReference type="EMBL" id="DAKRPA010000075">
    <property type="protein sequence ID" value="DAZ99831.1"/>
    <property type="molecule type" value="Genomic_DNA"/>
</dbReference>
<keyword evidence="2" id="KW-1185">Reference proteome</keyword>
<evidence type="ECO:0000313" key="2">
    <source>
        <dbReference type="Proteomes" id="UP001146120"/>
    </source>
</evidence>
<reference evidence="1" key="2">
    <citation type="journal article" date="2023" name="Microbiol Resour">
        <title>Decontamination and Annotation of the Draft Genome Sequence of the Oomycete Lagenidium giganteum ARSEF 373.</title>
        <authorList>
            <person name="Morgan W.R."/>
            <person name="Tartar A."/>
        </authorList>
    </citation>
    <scope>NUCLEOTIDE SEQUENCE</scope>
    <source>
        <strain evidence="1">ARSEF 373</strain>
    </source>
</reference>
<accession>A0AAV2Z2W3</accession>
<reference evidence="1" key="1">
    <citation type="submission" date="2022-11" db="EMBL/GenBank/DDBJ databases">
        <authorList>
            <person name="Morgan W.R."/>
            <person name="Tartar A."/>
        </authorList>
    </citation>
    <scope>NUCLEOTIDE SEQUENCE</scope>
    <source>
        <strain evidence="1">ARSEF 373</strain>
    </source>
</reference>
<dbReference type="AlphaFoldDB" id="A0AAV2Z2W3"/>
<organism evidence="1 2">
    <name type="scientific">Lagenidium giganteum</name>
    <dbReference type="NCBI Taxonomy" id="4803"/>
    <lineage>
        <taxon>Eukaryota</taxon>
        <taxon>Sar</taxon>
        <taxon>Stramenopiles</taxon>
        <taxon>Oomycota</taxon>
        <taxon>Peronosporomycetes</taxon>
        <taxon>Pythiales</taxon>
        <taxon>Pythiaceae</taxon>
    </lineage>
</organism>
<proteinExistence type="predicted"/>
<comment type="caution">
    <text evidence="1">The sequence shown here is derived from an EMBL/GenBank/DDBJ whole genome shotgun (WGS) entry which is preliminary data.</text>
</comment>
<dbReference type="Proteomes" id="UP001146120">
    <property type="component" value="Unassembled WGS sequence"/>
</dbReference>
<protein>
    <submittedName>
        <fullName evidence="1">Uncharacterized protein</fullName>
    </submittedName>
</protein>
<gene>
    <name evidence="1" type="ORF">N0F65_008574</name>
</gene>
<sequence length="53" mass="6117">MQLFERRYTCSHVPLQRPWAAFRLRINMIGAPSFRVSLCGGIPGKLRLLRISC</sequence>